<dbReference type="OrthoDB" id="10525417at2759"/>
<organism evidence="3 4">
    <name type="scientific">Chlamydomonas schloesseri</name>
    <dbReference type="NCBI Taxonomy" id="2026947"/>
    <lineage>
        <taxon>Eukaryota</taxon>
        <taxon>Viridiplantae</taxon>
        <taxon>Chlorophyta</taxon>
        <taxon>core chlorophytes</taxon>
        <taxon>Chlorophyceae</taxon>
        <taxon>CS clade</taxon>
        <taxon>Chlamydomonadales</taxon>
        <taxon>Chlamydomonadaceae</taxon>
        <taxon>Chlamydomonas</taxon>
    </lineage>
</organism>
<evidence type="ECO:0008006" key="5">
    <source>
        <dbReference type="Google" id="ProtNLM"/>
    </source>
</evidence>
<comment type="caution">
    <text evidence="3">The sequence shown here is derived from an EMBL/GenBank/DDBJ whole genome shotgun (WGS) entry which is preliminary data.</text>
</comment>
<keyword evidence="2" id="KW-0732">Signal</keyword>
<proteinExistence type="predicted"/>
<evidence type="ECO:0000256" key="2">
    <source>
        <dbReference type="SAM" id="SignalP"/>
    </source>
</evidence>
<dbReference type="EMBL" id="JAEHOD010000013">
    <property type="protein sequence ID" value="KAG2449605.1"/>
    <property type="molecule type" value="Genomic_DNA"/>
</dbReference>
<sequence length="163" mass="15736">MVTSFFIACAISLVLGLSPAIPRTLMFISTPSCRKVNEGSLWLGFGLVGPAGAATVAAETAAFHCLLDGVLIKRGAAGGISISRPSGGNSSSEGASKQVSGGSGNDAVGADAPALAECAAVESVAPAVTDSAASTDAAAGAADDDPLLDTFAAAPEAAAAARE</sequence>
<evidence type="ECO:0000256" key="1">
    <source>
        <dbReference type="SAM" id="MobiDB-lite"/>
    </source>
</evidence>
<feature type="region of interest" description="Disordered" evidence="1">
    <location>
        <begin position="82"/>
        <end position="108"/>
    </location>
</feature>
<evidence type="ECO:0000313" key="4">
    <source>
        <dbReference type="Proteomes" id="UP000613740"/>
    </source>
</evidence>
<name>A0A835WLE8_9CHLO</name>
<feature type="chain" id="PRO_5032591235" description="Secreted protein" evidence="2">
    <location>
        <begin position="17"/>
        <end position="163"/>
    </location>
</feature>
<dbReference type="AlphaFoldDB" id="A0A835WLE8"/>
<feature type="signal peptide" evidence="2">
    <location>
        <begin position="1"/>
        <end position="16"/>
    </location>
</feature>
<evidence type="ECO:0000313" key="3">
    <source>
        <dbReference type="EMBL" id="KAG2449605.1"/>
    </source>
</evidence>
<reference evidence="3" key="1">
    <citation type="journal article" date="2020" name="bioRxiv">
        <title>Comparative genomics of Chlamydomonas.</title>
        <authorList>
            <person name="Craig R.J."/>
            <person name="Hasan A.R."/>
            <person name="Ness R.W."/>
            <person name="Keightley P.D."/>
        </authorList>
    </citation>
    <scope>NUCLEOTIDE SEQUENCE</scope>
    <source>
        <strain evidence="3">CCAP 11/173</strain>
    </source>
</reference>
<accession>A0A835WLE8</accession>
<feature type="compositionally biased region" description="Low complexity" evidence="1">
    <location>
        <begin position="82"/>
        <end position="94"/>
    </location>
</feature>
<gene>
    <name evidence="3" type="ORF">HYH02_005138</name>
</gene>
<keyword evidence="4" id="KW-1185">Reference proteome</keyword>
<dbReference type="Proteomes" id="UP000613740">
    <property type="component" value="Unassembled WGS sequence"/>
</dbReference>
<protein>
    <recommendedName>
        <fullName evidence="5">Secreted protein</fullName>
    </recommendedName>
</protein>